<evidence type="ECO:0000259" key="2">
    <source>
        <dbReference type="Pfam" id="PF00582"/>
    </source>
</evidence>
<evidence type="ECO:0000313" key="3">
    <source>
        <dbReference type="EMBL" id="MDG0861922.1"/>
    </source>
</evidence>
<protein>
    <submittedName>
        <fullName evidence="3">Universal stress protein</fullName>
    </submittedName>
</protein>
<gene>
    <name evidence="3" type="ORF">EXJ73_05470</name>
</gene>
<dbReference type="AlphaFoldDB" id="A0A9X4LEE3"/>
<dbReference type="InterPro" id="IPR006015">
    <property type="entry name" value="Universal_stress_UspA"/>
</dbReference>
<organism evidence="3 4">
    <name type="scientific">Pelomonas aquatica</name>
    <dbReference type="NCBI Taxonomy" id="431058"/>
    <lineage>
        <taxon>Bacteria</taxon>
        <taxon>Pseudomonadati</taxon>
        <taxon>Pseudomonadota</taxon>
        <taxon>Betaproteobacteria</taxon>
        <taxon>Burkholderiales</taxon>
        <taxon>Sphaerotilaceae</taxon>
        <taxon>Roseateles</taxon>
    </lineage>
</organism>
<evidence type="ECO:0000256" key="1">
    <source>
        <dbReference type="ARBA" id="ARBA00008791"/>
    </source>
</evidence>
<dbReference type="PANTHER" id="PTHR46268:SF15">
    <property type="entry name" value="UNIVERSAL STRESS PROTEIN HP_0031"/>
    <property type="match status" value="1"/>
</dbReference>
<dbReference type="RefSeq" id="WP_268150025.1">
    <property type="nucleotide sequence ID" value="NZ_JAPPUW010000008.1"/>
</dbReference>
<feature type="domain" description="UspA" evidence="2">
    <location>
        <begin position="155"/>
        <end position="275"/>
    </location>
</feature>
<evidence type="ECO:0000313" key="4">
    <source>
        <dbReference type="Proteomes" id="UP001152766"/>
    </source>
</evidence>
<dbReference type="CDD" id="cd00293">
    <property type="entry name" value="USP-like"/>
    <property type="match status" value="1"/>
</dbReference>
<dbReference type="PRINTS" id="PR01438">
    <property type="entry name" value="UNVRSLSTRESS"/>
</dbReference>
<dbReference type="Pfam" id="PF00582">
    <property type="entry name" value="Usp"/>
    <property type="match status" value="1"/>
</dbReference>
<dbReference type="EMBL" id="SGUG01000006">
    <property type="protein sequence ID" value="MDG0861922.1"/>
    <property type="molecule type" value="Genomic_DNA"/>
</dbReference>
<name>A0A9X4LEE3_9BURK</name>
<dbReference type="PANTHER" id="PTHR46268">
    <property type="entry name" value="STRESS RESPONSE PROTEIN NHAX"/>
    <property type="match status" value="1"/>
</dbReference>
<dbReference type="InterPro" id="IPR006016">
    <property type="entry name" value="UspA"/>
</dbReference>
<dbReference type="SUPFAM" id="SSF52402">
    <property type="entry name" value="Adenine nucleotide alpha hydrolases-like"/>
    <property type="match status" value="2"/>
</dbReference>
<dbReference type="Gene3D" id="3.40.50.12370">
    <property type="match status" value="1"/>
</dbReference>
<accession>A0A9X4LEE3</accession>
<dbReference type="Proteomes" id="UP001152766">
    <property type="component" value="Unassembled WGS sequence"/>
</dbReference>
<reference evidence="3" key="1">
    <citation type="submission" date="2019-02" db="EMBL/GenBank/DDBJ databases">
        <title>Draft genome of the type strain Pelomonas aquatica CCUG 52575T.</title>
        <authorList>
            <person name="Gomila M."/>
            <person name="Lalucat J."/>
        </authorList>
    </citation>
    <scope>NUCLEOTIDE SEQUENCE</scope>
    <source>
        <strain evidence="3">CCUG 52575</strain>
    </source>
</reference>
<sequence length="277" mass="29818">MTYRSLLVALDALPANPARTHIAIALAKAFGAHLIGLAPTAALDLQALQAAAAMDDYAARAGATLLAQARDIAQRFHERCEAAGLASFEALADPSPAAESLARHAQCTDLLVMSQPDPSLPGHRQQLAELEQVLLACSRPVLLIPYTHLEPLHLRRVLLAWDGSPESVRAMTDALPLLRRAGKVALMHWRSEADAQRPLEFMACLRQWLAFQGVDAEVHDEVTPLAVGDALLNAASDRGADLIVMGAYGHARWTERLFGGVSRTLLASMTVPVLMSH</sequence>
<comment type="caution">
    <text evidence="3">The sequence shown here is derived from an EMBL/GenBank/DDBJ whole genome shotgun (WGS) entry which is preliminary data.</text>
</comment>
<proteinExistence type="inferred from homology"/>
<comment type="similarity">
    <text evidence="1">Belongs to the universal stress protein A family.</text>
</comment>
<keyword evidence="4" id="KW-1185">Reference proteome</keyword>